<evidence type="ECO:0000256" key="3">
    <source>
        <dbReference type="ARBA" id="ARBA00022801"/>
    </source>
</evidence>
<evidence type="ECO:0000259" key="5">
    <source>
        <dbReference type="PROSITE" id="PS51935"/>
    </source>
</evidence>
<dbReference type="Pfam" id="PF18348">
    <property type="entry name" value="SH3_16"/>
    <property type="match status" value="1"/>
</dbReference>
<dbReference type="PROSITE" id="PS51935">
    <property type="entry name" value="NLPC_P60"/>
    <property type="match status" value="1"/>
</dbReference>
<proteinExistence type="inferred from homology"/>
<dbReference type="KEGG" id="gfu:KM031_11195"/>
<gene>
    <name evidence="6" type="ORF">KM031_11195</name>
</gene>
<comment type="similarity">
    <text evidence="1">Belongs to the peptidase C40 family.</text>
</comment>
<dbReference type="InterPro" id="IPR000064">
    <property type="entry name" value="NLP_P60_dom"/>
</dbReference>
<keyword evidence="4" id="KW-0788">Thiol protease</keyword>
<accession>A0A975P480</accession>
<keyword evidence="3" id="KW-0378">Hydrolase</keyword>
<evidence type="ECO:0000256" key="4">
    <source>
        <dbReference type="ARBA" id="ARBA00022807"/>
    </source>
</evidence>
<dbReference type="RefSeq" id="WP_215504821.1">
    <property type="nucleotide sequence ID" value="NZ_CP076361.1"/>
</dbReference>
<evidence type="ECO:0000256" key="1">
    <source>
        <dbReference type="ARBA" id="ARBA00007074"/>
    </source>
</evidence>
<dbReference type="SUPFAM" id="SSF54001">
    <property type="entry name" value="Cysteine proteinases"/>
    <property type="match status" value="1"/>
</dbReference>
<evidence type="ECO:0000313" key="6">
    <source>
        <dbReference type="EMBL" id="QWK89415.1"/>
    </source>
</evidence>
<organism evidence="6 7">
    <name type="scientific">Gemmobacter fulvus</name>
    <dbReference type="NCBI Taxonomy" id="2840474"/>
    <lineage>
        <taxon>Bacteria</taxon>
        <taxon>Pseudomonadati</taxon>
        <taxon>Pseudomonadota</taxon>
        <taxon>Alphaproteobacteria</taxon>
        <taxon>Rhodobacterales</taxon>
        <taxon>Paracoccaceae</taxon>
        <taxon>Gemmobacter</taxon>
    </lineage>
</organism>
<dbReference type="InterPro" id="IPR051202">
    <property type="entry name" value="Peptidase_C40"/>
</dbReference>
<dbReference type="GO" id="GO:0008234">
    <property type="term" value="F:cysteine-type peptidase activity"/>
    <property type="evidence" value="ECO:0007669"/>
    <property type="project" value="UniProtKB-KW"/>
</dbReference>
<dbReference type="InterPro" id="IPR041382">
    <property type="entry name" value="SH3_16"/>
</dbReference>
<dbReference type="Pfam" id="PF00877">
    <property type="entry name" value="NLPC_P60"/>
    <property type="match status" value="1"/>
</dbReference>
<dbReference type="InterPro" id="IPR038765">
    <property type="entry name" value="Papain-like_cys_pep_sf"/>
</dbReference>
<reference evidence="6" key="1">
    <citation type="submission" date="2021-06" db="EMBL/GenBank/DDBJ databases">
        <title>Direct submission.</title>
        <authorList>
            <person name="Lee C.-S."/>
            <person name="Jin L."/>
        </authorList>
    </citation>
    <scope>NUCLEOTIDE SEQUENCE</scope>
    <source>
        <strain evidence="6">Con5</strain>
    </source>
</reference>
<evidence type="ECO:0000313" key="7">
    <source>
        <dbReference type="Proteomes" id="UP000679352"/>
    </source>
</evidence>
<keyword evidence="2" id="KW-0645">Protease</keyword>
<name>A0A975P480_9RHOB</name>
<feature type="domain" description="NlpC/P60" evidence="5">
    <location>
        <begin position="150"/>
        <end position="272"/>
    </location>
</feature>
<protein>
    <submittedName>
        <fullName evidence="6">C40 family peptidase</fullName>
    </submittedName>
</protein>
<dbReference type="GO" id="GO:0006508">
    <property type="term" value="P:proteolysis"/>
    <property type="evidence" value="ECO:0007669"/>
    <property type="project" value="UniProtKB-KW"/>
</dbReference>
<dbReference type="AlphaFoldDB" id="A0A975P480"/>
<sequence>MDRRLTPANARAALESLRGQVDATRFTPGEPARIAVPLVDLLRDPEGARDRQLIWGAAVTVIDRHAGWAFVQSARDGYCGYLREDQLGAAEQATHWVATPGTHLYAGPKVQQPERAALTLGAQVTVTGHSGAWAETPQGFVPAGHLRPLGDWLEDPAAVAQGFLHTPYLWGGNSRAGLDCSGLVQAALLACGRACPGDSDLQAALGTAIAEGAPLQRNDLLFWKGHVALVLSPTRMIHATAAYMAVVEEEIEMAIARILRAGEGPVTHRRRL</sequence>
<dbReference type="PANTHER" id="PTHR47053:SF1">
    <property type="entry name" value="MUREIN DD-ENDOPEPTIDASE MEPH-RELATED"/>
    <property type="match status" value="1"/>
</dbReference>
<dbReference type="Gene3D" id="3.90.1720.10">
    <property type="entry name" value="endopeptidase domain like (from Nostoc punctiforme)"/>
    <property type="match status" value="1"/>
</dbReference>
<evidence type="ECO:0000256" key="2">
    <source>
        <dbReference type="ARBA" id="ARBA00022670"/>
    </source>
</evidence>
<keyword evidence="7" id="KW-1185">Reference proteome</keyword>
<dbReference type="Proteomes" id="UP000679352">
    <property type="component" value="Chromosome"/>
</dbReference>
<dbReference type="PANTHER" id="PTHR47053">
    <property type="entry name" value="MUREIN DD-ENDOPEPTIDASE MEPH-RELATED"/>
    <property type="match status" value="1"/>
</dbReference>
<dbReference type="EMBL" id="CP076361">
    <property type="protein sequence ID" value="QWK89415.1"/>
    <property type="molecule type" value="Genomic_DNA"/>
</dbReference>